<gene>
    <name evidence="1" type="ORF">O6H91_14G002900</name>
</gene>
<proteinExistence type="predicted"/>
<organism evidence="1 2">
    <name type="scientific">Diphasiastrum complanatum</name>
    <name type="common">Issler's clubmoss</name>
    <name type="synonym">Lycopodium complanatum</name>
    <dbReference type="NCBI Taxonomy" id="34168"/>
    <lineage>
        <taxon>Eukaryota</taxon>
        <taxon>Viridiplantae</taxon>
        <taxon>Streptophyta</taxon>
        <taxon>Embryophyta</taxon>
        <taxon>Tracheophyta</taxon>
        <taxon>Lycopodiopsida</taxon>
        <taxon>Lycopodiales</taxon>
        <taxon>Lycopodiaceae</taxon>
        <taxon>Lycopodioideae</taxon>
        <taxon>Diphasiastrum</taxon>
    </lineage>
</organism>
<evidence type="ECO:0000313" key="1">
    <source>
        <dbReference type="EMBL" id="KAJ7530409.1"/>
    </source>
</evidence>
<name>A0ACC2BLM6_DIPCM</name>
<evidence type="ECO:0000313" key="2">
    <source>
        <dbReference type="Proteomes" id="UP001162992"/>
    </source>
</evidence>
<accession>A0ACC2BLM6</accession>
<keyword evidence="2" id="KW-1185">Reference proteome</keyword>
<dbReference type="Proteomes" id="UP001162992">
    <property type="component" value="Chromosome 14"/>
</dbReference>
<comment type="caution">
    <text evidence="1">The sequence shown here is derived from an EMBL/GenBank/DDBJ whole genome shotgun (WGS) entry which is preliminary data.</text>
</comment>
<reference evidence="2" key="1">
    <citation type="journal article" date="2024" name="Proc. Natl. Acad. Sci. U.S.A.">
        <title>Extraordinary preservation of gene collinearity over three hundred million years revealed in homosporous lycophytes.</title>
        <authorList>
            <person name="Li C."/>
            <person name="Wickell D."/>
            <person name="Kuo L.Y."/>
            <person name="Chen X."/>
            <person name="Nie B."/>
            <person name="Liao X."/>
            <person name="Peng D."/>
            <person name="Ji J."/>
            <person name="Jenkins J."/>
            <person name="Williams M."/>
            <person name="Shu S."/>
            <person name="Plott C."/>
            <person name="Barry K."/>
            <person name="Rajasekar S."/>
            <person name="Grimwood J."/>
            <person name="Han X."/>
            <person name="Sun S."/>
            <person name="Hou Z."/>
            <person name="He W."/>
            <person name="Dai G."/>
            <person name="Sun C."/>
            <person name="Schmutz J."/>
            <person name="Leebens-Mack J.H."/>
            <person name="Li F.W."/>
            <person name="Wang L."/>
        </authorList>
    </citation>
    <scope>NUCLEOTIDE SEQUENCE [LARGE SCALE GENOMIC DNA]</scope>
    <source>
        <strain evidence="2">cv. PW_Plant_1</strain>
    </source>
</reference>
<sequence length="320" mass="36638">MGEYFSLVDVYLIPTLELLPTLTYFRGVRINPTNSYNLIAYASRIRSFPSYFPVKVDITHVEMEMWRTLAEKAHPAILCMTILQHRSIICHLQSFIEFADELSRTNQGPKIIDPVKGSMGMQIKKFGKACGRLIELMHEHAQMEERMVFPPLEDADKGVTNTVNGYHARDLPVTNGIREDVKALMTIEKGTSDFKDTLAALILRLRSLQAYTTQHFQEEEQELLPLLAAAGLGNTQQEALVITCVDLMEATHGHHLPYFLLGLQPHEMHQYMLMMQKCSEGGQIFKRMMHTIQNADDEFENVRKEIGERMLSFASAWEIY</sequence>
<protein>
    <submittedName>
        <fullName evidence="1">Uncharacterized protein</fullName>
    </submittedName>
</protein>
<dbReference type="EMBL" id="CM055105">
    <property type="protein sequence ID" value="KAJ7530409.1"/>
    <property type="molecule type" value="Genomic_DNA"/>
</dbReference>